<reference evidence="4 5" key="1">
    <citation type="submission" date="2016-10" db="EMBL/GenBank/DDBJ databases">
        <authorList>
            <person name="de Groot N.N."/>
        </authorList>
    </citation>
    <scope>NUCLEOTIDE SEQUENCE [LARGE SCALE GENOMIC DNA]</scope>
    <source>
        <strain evidence="4 5">CGMCC 4.2026</strain>
    </source>
</reference>
<dbReference type="EMBL" id="FODD01000064">
    <property type="protein sequence ID" value="SEO98005.1"/>
    <property type="molecule type" value="Genomic_DNA"/>
</dbReference>
<proteinExistence type="inferred from homology"/>
<evidence type="ECO:0000313" key="5">
    <source>
        <dbReference type="Proteomes" id="UP000181951"/>
    </source>
</evidence>
<dbReference type="GO" id="GO:0043856">
    <property type="term" value="F:anti-sigma factor antagonist activity"/>
    <property type="evidence" value="ECO:0007669"/>
    <property type="project" value="InterPro"/>
</dbReference>
<dbReference type="RefSeq" id="WP_069461734.1">
    <property type="nucleotide sequence ID" value="NZ_FODD01000064.1"/>
</dbReference>
<dbReference type="Pfam" id="PF01740">
    <property type="entry name" value="STAS"/>
    <property type="match status" value="1"/>
</dbReference>
<dbReference type="NCBIfam" id="TIGR00377">
    <property type="entry name" value="ant_ant_sig"/>
    <property type="match status" value="1"/>
</dbReference>
<dbReference type="InterPro" id="IPR036513">
    <property type="entry name" value="STAS_dom_sf"/>
</dbReference>
<dbReference type="PANTHER" id="PTHR33495">
    <property type="entry name" value="ANTI-SIGMA FACTOR ANTAGONIST TM_1081-RELATED-RELATED"/>
    <property type="match status" value="1"/>
</dbReference>
<dbReference type="Proteomes" id="UP000181951">
    <property type="component" value="Unassembled WGS sequence"/>
</dbReference>
<evidence type="ECO:0000256" key="1">
    <source>
        <dbReference type="ARBA" id="ARBA00009013"/>
    </source>
</evidence>
<comment type="similarity">
    <text evidence="1 2">Belongs to the anti-sigma-factor antagonist family.</text>
</comment>
<dbReference type="PANTHER" id="PTHR33495:SF2">
    <property type="entry name" value="ANTI-SIGMA FACTOR ANTAGONIST TM_1081-RELATED"/>
    <property type="match status" value="1"/>
</dbReference>
<gene>
    <name evidence="4" type="ORF">SAMN05216267_10642</name>
</gene>
<evidence type="ECO:0000313" key="4">
    <source>
        <dbReference type="EMBL" id="SEO98005.1"/>
    </source>
</evidence>
<dbReference type="CDD" id="cd07043">
    <property type="entry name" value="STAS_anti-anti-sigma_factors"/>
    <property type="match status" value="1"/>
</dbReference>
<dbReference type="OrthoDB" id="3393696at2"/>
<feature type="domain" description="STAS" evidence="3">
    <location>
        <begin position="6"/>
        <end position="112"/>
    </location>
</feature>
<name>A0A1H8U4D5_9ACTN</name>
<evidence type="ECO:0000256" key="2">
    <source>
        <dbReference type="RuleBase" id="RU003749"/>
    </source>
</evidence>
<evidence type="ECO:0000259" key="3">
    <source>
        <dbReference type="PROSITE" id="PS50801"/>
    </source>
</evidence>
<dbReference type="InterPro" id="IPR002645">
    <property type="entry name" value="STAS_dom"/>
</dbReference>
<sequence>MAHTRLQVSEKAVVGGVVLVLVGEVDFGTIDILDDALVSATAPVVVADLAAVTFIDSVGLTTLVRAHRDLEDEGGRLALAGAGEGVRRVMEITGIDHVLALYPTVRAALNPVNPESIERRYSSGAV</sequence>
<dbReference type="SUPFAM" id="SSF52091">
    <property type="entry name" value="SpoIIaa-like"/>
    <property type="match status" value="1"/>
</dbReference>
<dbReference type="PROSITE" id="PS50801">
    <property type="entry name" value="STAS"/>
    <property type="match status" value="1"/>
</dbReference>
<dbReference type="Gene3D" id="3.30.750.24">
    <property type="entry name" value="STAS domain"/>
    <property type="match status" value="1"/>
</dbReference>
<dbReference type="AlphaFoldDB" id="A0A1H8U4D5"/>
<accession>A0A1H8U4D5</accession>
<keyword evidence="5" id="KW-1185">Reference proteome</keyword>
<dbReference type="InterPro" id="IPR003658">
    <property type="entry name" value="Anti-sigma_ant"/>
</dbReference>
<protein>
    <recommendedName>
        <fullName evidence="2">Anti-sigma factor antagonist</fullName>
    </recommendedName>
</protein>
<organism evidence="4 5">
    <name type="scientific">Actinacidiphila rubida</name>
    <dbReference type="NCBI Taxonomy" id="310780"/>
    <lineage>
        <taxon>Bacteria</taxon>
        <taxon>Bacillati</taxon>
        <taxon>Actinomycetota</taxon>
        <taxon>Actinomycetes</taxon>
        <taxon>Kitasatosporales</taxon>
        <taxon>Streptomycetaceae</taxon>
        <taxon>Actinacidiphila</taxon>
    </lineage>
</organism>
<dbReference type="STRING" id="310780.SAMN05216267_10642"/>